<feature type="compositionally biased region" description="Basic residues" evidence="1">
    <location>
        <begin position="1"/>
        <end position="14"/>
    </location>
</feature>
<dbReference type="Gene3D" id="3.30.40.10">
    <property type="entry name" value="Zinc/RING finger domain, C3HC4 (zinc finger)"/>
    <property type="match status" value="1"/>
</dbReference>
<feature type="region of interest" description="Disordered" evidence="1">
    <location>
        <begin position="1"/>
        <end position="137"/>
    </location>
</feature>
<accession>A0AAV4BGP5</accession>
<dbReference type="Pfam" id="PF02318">
    <property type="entry name" value="FYVE_2"/>
    <property type="match status" value="1"/>
</dbReference>
<comment type="caution">
    <text evidence="3">The sequence shown here is derived from an EMBL/GenBank/DDBJ whole genome shotgun (WGS) entry which is preliminary data.</text>
</comment>
<evidence type="ECO:0000313" key="4">
    <source>
        <dbReference type="Proteomes" id="UP000735302"/>
    </source>
</evidence>
<sequence length="254" mass="28119">MGMGKKKKKHKKKDKHEGDKGENEGGEQPDAGGEPKEEGQDKGSDHGAEDKEAKPAEGEGAPEEAAPEAAPAEGGKEESKPEGKAAETASDAGSVEKAEGAGDKASDSAAAAPEKKSKKKKRKSFSKELRDGSRYSGKVPPLHNYTLDFTCLTEEEEKMLRTVVEKDEAEMRPTMEFVRLLNHEMDLLRYRGMGVEGQKPKCLRCRKKYGWWRKLIPIIDQGKRCMICQFKACPGCRYKQANGKYLCGICVRRR</sequence>
<evidence type="ECO:0000313" key="3">
    <source>
        <dbReference type="EMBL" id="GFO18137.1"/>
    </source>
</evidence>
<reference evidence="3 4" key="1">
    <citation type="journal article" date="2021" name="Elife">
        <title>Chloroplast acquisition without the gene transfer in kleptoplastic sea slugs, Plakobranchus ocellatus.</title>
        <authorList>
            <person name="Maeda T."/>
            <person name="Takahashi S."/>
            <person name="Yoshida T."/>
            <person name="Shimamura S."/>
            <person name="Takaki Y."/>
            <person name="Nagai Y."/>
            <person name="Toyoda A."/>
            <person name="Suzuki Y."/>
            <person name="Arimoto A."/>
            <person name="Ishii H."/>
            <person name="Satoh N."/>
            <person name="Nishiyama T."/>
            <person name="Hasebe M."/>
            <person name="Maruyama T."/>
            <person name="Minagawa J."/>
            <person name="Obokata J."/>
            <person name="Shigenobu S."/>
        </authorList>
    </citation>
    <scope>NUCLEOTIDE SEQUENCE [LARGE SCALE GENOMIC DNA]</scope>
</reference>
<dbReference type="InterPro" id="IPR041282">
    <property type="entry name" value="FYVE_2"/>
</dbReference>
<dbReference type="AlphaFoldDB" id="A0AAV4BGP5"/>
<gene>
    <name evidence="3" type="ORF">PoB_004464200</name>
</gene>
<name>A0AAV4BGP5_9GAST</name>
<organism evidence="3 4">
    <name type="scientific">Plakobranchus ocellatus</name>
    <dbReference type="NCBI Taxonomy" id="259542"/>
    <lineage>
        <taxon>Eukaryota</taxon>
        <taxon>Metazoa</taxon>
        <taxon>Spiralia</taxon>
        <taxon>Lophotrochozoa</taxon>
        <taxon>Mollusca</taxon>
        <taxon>Gastropoda</taxon>
        <taxon>Heterobranchia</taxon>
        <taxon>Euthyneura</taxon>
        <taxon>Panpulmonata</taxon>
        <taxon>Sacoglossa</taxon>
        <taxon>Placobranchoidea</taxon>
        <taxon>Plakobranchidae</taxon>
        <taxon>Plakobranchus</taxon>
    </lineage>
</organism>
<feature type="compositionally biased region" description="Basic and acidic residues" evidence="1">
    <location>
        <begin position="33"/>
        <end position="57"/>
    </location>
</feature>
<feature type="compositionally biased region" description="Basic and acidic residues" evidence="1">
    <location>
        <begin position="74"/>
        <end position="85"/>
    </location>
</feature>
<dbReference type="InterPro" id="IPR011011">
    <property type="entry name" value="Znf_FYVE_PHD"/>
</dbReference>
<dbReference type="Proteomes" id="UP000735302">
    <property type="component" value="Unassembled WGS sequence"/>
</dbReference>
<dbReference type="InterPro" id="IPR013083">
    <property type="entry name" value="Znf_RING/FYVE/PHD"/>
</dbReference>
<dbReference type="SUPFAM" id="SSF57903">
    <property type="entry name" value="FYVE/PHD zinc finger"/>
    <property type="match status" value="1"/>
</dbReference>
<proteinExistence type="predicted"/>
<evidence type="ECO:0000259" key="2">
    <source>
        <dbReference type="Pfam" id="PF02318"/>
    </source>
</evidence>
<feature type="compositionally biased region" description="Basic and acidic residues" evidence="1">
    <location>
        <begin position="94"/>
        <end position="106"/>
    </location>
</feature>
<feature type="domain" description="FYVE-type zinc finger" evidence="2">
    <location>
        <begin position="151"/>
        <end position="254"/>
    </location>
</feature>
<dbReference type="EMBL" id="BLXT01004931">
    <property type="protein sequence ID" value="GFO18137.1"/>
    <property type="molecule type" value="Genomic_DNA"/>
</dbReference>
<protein>
    <submittedName>
        <fullName evidence="3">Synaptotagmin-like 5</fullName>
    </submittedName>
</protein>
<evidence type="ECO:0000256" key="1">
    <source>
        <dbReference type="SAM" id="MobiDB-lite"/>
    </source>
</evidence>
<keyword evidence="4" id="KW-1185">Reference proteome</keyword>